<comment type="caution">
    <text evidence="8">The sequence shown here is derived from an EMBL/GenBank/DDBJ whole genome shotgun (WGS) entry which is preliminary data.</text>
</comment>
<keyword evidence="3 6" id="KW-0812">Transmembrane</keyword>
<feature type="transmembrane region" description="Helical" evidence="6">
    <location>
        <begin position="108"/>
        <end position="126"/>
    </location>
</feature>
<evidence type="ECO:0000256" key="2">
    <source>
        <dbReference type="ARBA" id="ARBA00022448"/>
    </source>
</evidence>
<evidence type="ECO:0000313" key="9">
    <source>
        <dbReference type="Proteomes" id="UP000245609"/>
    </source>
</evidence>
<evidence type="ECO:0000256" key="6">
    <source>
        <dbReference type="SAM" id="Phobius"/>
    </source>
</evidence>
<feature type="transmembrane region" description="Helical" evidence="6">
    <location>
        <begin position="359"/>
        <end position="380"/>
    </location>
</feature>
<feature type="transmembrane region" description="Helical" evidence="6">
    <location>
        <begin position="392"/>
        <end position="412"/>
    </location>
</feature>
<feature type="transmembrane region" description="Helical" evidence="6">
    <location>
        <begin position="334"/>
        <end position="353"/>
    </location>
</feature>
<keyword evidence="9" id="KW-1185">Reference proteome</keyword>
<dbReference type="InterPro" id="IPR011701">
    <property type="entry name" value="MFS"/>
</dbReference>
<proteinExistence type="predicted"/>
<organism evidence="8 9">
    <name type="scientific">Smittium megazygosporum</name>
    <dbReference type="NCBI Taxonomy" id="133381"/>
    <lineage>
        <taxon>Eukaryota</taxon>
        <taxon>Fungi</taxon>
        <taxon>Fungi incertae sedis</taxon>
        <taxon>Zoopagomycota</taxon>
        <taxon>Kickxellomycotina</taxon>
        <taxon>Harpellomycetes</taxon>
        <taxon>Harpellales</taxon>
        <taxon>Legeriomycetaceae</taxon>
        <taxon>Smittium</taxon>
    </lineage>
</organism>
<accession>A0A2T9ZBW6</accession>
<dbReference type="OrthoDB" id="2250022at2759"/>
<dbReference type="Proteomes" id="UP000245609">
    <property type="component" value="Unassembled WGS sequence"/>
</dbReference>
<dbReference type="PROSITE" id="PS50850">
    <property type="entry name" value="MFS"/>
    <property type="match status" value="1"/>
</dbReference>
<dbReference type="InterPro" id="IPR036259">
    <property type="entry name" value="MFS_trans_sf"/>
</dbReference>
<dbReference type="Gene3D" id="1.20.1250.20">
    <property type="entry name" value="MFS general substrate transporter like domains"/>
    <property type="match status" value="2"/>
</dbReference>
<feature type="transmembrane region" description="Helical" evidence="6">
    <location>
        <begin position="267"/>
        <end position="289"/>
    </location>
</feature>
<dbReference type="EMBL" id="MBFS01000623">
    <property type="protein sequence ID" value="PVV02088.1"/>
    <property type="molecule type" value="Genomic_DNA"/>
</dbReference>
<evidence type="ECO:0000259" key="7">
    <source>
        <dbReference type="PROSITE" id="PS50850"/>
    </source>
</evidence>
<dbReference type="AlphaFoldDB" id="A0A2T9ZBW6"/>
<protein>
    <recommendedName>
        <fullName evidence="7">Major facilitator superfamily (MFS) profile domain-containing protein</fullName>
    </recommendedName>
</protein>
<feature type="transmembrane region" description="Helical" evidence="6">
    <location>
        <begin position="170"/>
        <end position="190"/>
    </location>
</feature>
<dbReference type="GO" id="GO:0022857">
    <property type="term" value="F:transmembrane transporter activity"/>
    <property type="evidence" value="ECO:0007669"/>
    <property type="project" value="InterPro"/>
</dbReference>
<evidence type="ECO:0000256" key="3">
    <source>
        <dbReference type="ARBA" id="ARBA00022692"/>
    </source>
</evidence>
<sequence length="481" mass="54144">MPKVEDTKDSKEAVLNVNKDLVLTPEEEEIRKRYVRKIDVRLLPVVVMLYFASSLDRGNVGVAMINGLIERLKLSNADQGNVVSIFTIFYLVFEAPANMILKRWKPRYWFTLIVTCWSLSTFYLAYAPSAGLFILGRILIGIFEAGFTPGIVAYLPYWYTKRELASRMSIFFLALPISGMVGGPIAGALVQTSLFKYKYQSIFFVEGLITIGMGLVTFFTMHDYPETCKFFTQEERDLVIKRITADQGLASKANISRKQTWAAFADWKIYVLSIVGFGPNNGLILLGYVGPTIIRSMGYSSTTATYFAGIPYACGVVLMLAVMPFYNRMQFWKAYTIAIPLNLIGCILTAFVTKAEVRFFGMCLSGATTCVIVPVGMTWVASNAGSVSKRMISTAIYTTIAGIAGFVTPYMFVRKYAPKFYIGYIFNIVMLVLSLISAIVLGFYFDKQNKYRDKTPVDLSHLSLEEQQAMNDHHPDFRYRL</sequence>
<feature type="domain" description="Major facilitator superfamily (MFS) profile" evidence="7">
    <location>
        <begin position="42"/>
        <end position="449"/>
    </location>
</feature>
<evidence type="ECO:0000256" key="4">
    <source>
        <dbReference type="ARBA" id="ARBA00022989"/>
    </source>
</evidence>
<feature type="transmembrane region" description="Helical" evidence="6">
    <location>
        <begin position="82"/>
        <end position="101"/>
    </location>
</feature>
<keyword evidence="5 6" id="KW-0472">Membrane</keyword>
<dbReference type="InterPro" id="IPR020846">
    <property type="entry name" value="MFS_dom"/>
</dbReference>
<feature type="transmembrane region" description="Helical" evidence="6">
    <location>
        <begin position="132"/>
        <end position="158"/>
    </location>
</feature>
<dbReference type="Pfam" id="PF07690">
    <property type="entry name" value="MFS_1"/>
    <property type="match status" value="1"/>
</dbReference>
<reference evidence="8 9" key="1">
    <citation type="journal article" date="2018" name="MBio">
        <title>Comparative Genomics Reveals the Core Gene Toolbox for the Fungus-Insect Symbiosis.</title>
        <authorList>
            <person name="Wang Y."/>
            <person name="Stata M."/>
            <person name="Wang W."/>
            <person name="Stajich J.E."/>
            <person name="White M.M."/>
            <person name="Moncalvo J.M."/>
        </authorList>
    </citation>
    <scope>NUCLEOTIDE SEQUENCE [LARGE SCALE GENOMIC DNA]</scope>
    <source>
        <strain evidence="8 9">SC-DP-2</strain>
    </source>
</reference>
<evidence type="ECO:0000256" key="5">
    <source>
        <dbReference type="ARBA" id="ARBA00023136"/>
    </source>
</evidence>
<dbReference type="STRING" id="133381.A0A2T9ZBW6"/>
<feature type="transmembrane region" description="Helical" evidence="6">
    <location>
        <begin position="202"/>
        <end position="221"/>
    </location>
</feature>
<name>A0A2T9ZBW6_9FUNG</name>
<comment type="subcellular location">
    <subcellularLocation>
        <location evidence="1">Membrane</location>
        <topology evidence="1">Multi-pass membrane protein</topology>
    </subcellularLocation>
</comment>
<dbReference type="PANTHER" id="PTHR43791:SF36">
    <property type="entry name" value="TRANSPORTER, PUTATIVE (AFU_ORTHOLOGUE AFUA_6G08340)-RELATED"/>
    <property type="match status" value="1"/>
</dbReference>
<dbReference type="SUPFAM" id="SSF103473">
    <property type="entry name" value="MFS general substrate transporter"/>
    <property type="match status" value="1"/>
</dbReference>
<evidence type="ECO:0000313" key="8">
    <source>
        <dbReference type="EMBL" id="PVV02088.1"/>
    </source>
</evidence>
<gene>
    <name evidence="8" type="ORF">BB560_003468</name>
</gene>
<keyword evidence="2" id="KW-0813">Transport</keyword>
<keyword evidence="4 6" id="KW-1133">Transmembrane helix</keyword>
<dbReference type="PANTHER" id="PTHR43791">
    <property type="entry name" value="PERMEASE-RELATED"/>
    <property type="match status" value="1"/>
</dbReference>
<feature type="transmembrane region" description="Helical" evidence="6">
    <location>
        <begin position="424"/>
        <end position="445"/>
    </location>
</feature>
<evidence type="ECO:0000256" key="1">
    <source>
        <dbReference type="ARBA" id="ARBA00004141"/>
    </source>
</evidence>
<feature type="transmembrane region" description="Helical" evidence="6">
    <location>
        <begin position="38"/>
        <end position="55"/>
    </location>
</feature>
<feature type="transmembrane region" description="Helical" evidence="6">
    <location>
        <begin position="309"/>
        <end position="327"/>
    </location>
</feature>
<dbReference type="GO" id="GO:0016020">
    <property type="term" value="C:membrane"/>
    <property type="evidence" value="ECO:0007669"/>
    <property type="project" value="UniProtKB-SubCell"/>
</dbReference>